<dbReference type="PANTHER" id="PTHR43246">
    <property type="entry name" value="PEPTIDYL-PROLYL CIS-TRANS ISOMERASE CYP38, CHLOROPLASTIC"/>
    <property type="match status" value="1"/>
</dbReference>
<dbReference type="PRINTS" id="PR00153">
    <property type="entry name" value="CSAPPISMRASE"/>
</dbReference>
<comment type="subcellular location">
    <subcellularLocation>
        <location evidence="2">Cytoplasm</location>
    </subcellularLocation>
</comment>
<dbReference type="InterPro" id="IPR029000">
    <property type="entry name" value="Cyclophilin-like_dom_sf"/>
</dbReference>
<sequence length="213" mass="23037">MMSRHFPLKMLRLTACTIALAAMLPAGAGAQPANSTPTSKGTSSMSTNPRVKLHTNQGDIIITLNAEKAPKSVENFVAYTKDGFYDGTVFHRVIDGFMIQGGGFEPGMKQKPTKAPIENEANNGLKNDKYTLAMARTSDPHSATAQFFINVSDNDFLNFTAPTPNGWGYAVFGVVTEGTEVVDKIKNVKTGNRGFHQNVPAEDVIIEKAEVLE</sequence>
<dbReference type="EC" id="5.2.1.8" evidence="7"/>
<comment type="similarity">
    <text evidence="3 7">Belongs to the cyclophilin-type PPIase family.</text>
</comment>
<keyword evidence="7" id="KW-0732">Signal</keyword>
<feature type="domain" description="PPIase cyclophilin-type" evidence="9">
    <location>
        <begin position="54"/>
        <end position="211"/>
    </location>
</feature>
<dbReference type="Pfam" id="PF00160">
    <property type="entry name" value="Pro_isomerase"/>
    <property type="match status" value="1"/>
</dbReference>
<evidence type="ECO:0000313" key="10">
    <source>
        <dbReference type="EMBL" id="ETH29920.1"/>
    </source>
</evidence>
<dbReference type="Gene3D" id="2.40.100.10">
    <property type="entry name" value="Cyclophilin-like"/>
    <property type="match status" value="1"/>
</dbReference>
<dbReference type="CDD" id="cd01920">
    <property type="entry name" value="cyclophilin_EcCYP_like"/>
    <property type="match status" value="1"/>
</dbReference>
<evidence type="ECO:0000256" key="2">
    <source>
        <dbReference type="ARBA" id="ARBA00004496"/>
    </source>
</evidence>
<dbReference type="InterPro" id="IPR044665">
    <property type="entry name" value="E_coli_cyclophilin_A-like"/>
</dbReference>
<feature type="compositionally biased region" description="Polar residues" evidence="8">
    <location>
        <begin position="34"/>
        <end position="51"/>
    </location>
</feature>
<dbReference type="SUPFAM" id="SSF50891">
    <property type="entry name" value="Cyclophilin-like"/>
    <property type="match status" value="1"/>
</dbReference>
<organism evidence="10 11">
    <name type="scientific">Bordetella pertussis CHLA-26</name>
    <dbReference type="NCBI Taxonomy" id="1331284"/>
    <lineage>
        <taxon>Bacteria</taxon>
        <taxon>Pseudomonadati</taxon>
        <taxon>Pseudomonadota</taxon>
        <taxon>Betaproteobacteria</taxon>
        <taxon>Burkholderiales</taxon>
        <taxon>Alcaligenaceae</taxon>
        <taxon>Bordetella</taxon>
    </lineage>
</organism>
<dbReference type="AlphaFoldDB" id="A0AAI9IZH8"/>
<keyword evidence="6 7" id="KW-0413">Isomerase</keyword>
<dbReference type="PROSITE" id="PS00170">
    <property type="entry name" value="CSA_PPIASE_1"/>
    <property type="match status" value="1"/>
</dbReference>
<dbReference type="PROSITE" id="PS50072">
    <property type="entry name" value="CSA_PPIASE_2"/>
    <property type="match status" value="1"/>
</dbReference>
<comment type="function">
    <text evidence="1 7">PPIases accelerate the folding of proteins. It catalyzes the cis-trans isomerization of proline imidic peptide bonds in oligopeptides.</text>
</comment>
<evidence type="ECO:0000256" key="1">
    <source>
        <dbReference type="ARBA" id="ARBA00002388"/>
    </source>
</evidence>
<dbReference type="InterPro" id="IPR002130">
    <property type="entry name" value="Cyclophilin-type_PPIase_dom"/>
</dbReference>
<keyword evidence="5 7" id="KW-0697">Rotamase</keyword>
<dbReference type="GO" id="GO:0005737">
    <property type="term" value="C:cytoplasm"/>
    <property type="evidence" value="ECO:0007669"/>
    <property type="project" value="UniProtKB-SubCell"/>
</dbReference>
<evidence type="ECO:0000256" key="4">
    <source>
        <dbReference type="ARBA" id="ARBA00022490"/>
    </source>
</evidence>
<evidence type="ECO:0000256" key="6">
    <source>
        <dbReference type="ARBA" id="ARBA00023235"/>
    </source>
</evidence>
<comment type="catalytic activity">
    <reaction evidence="7">
        <text>[protein]-peptidylproline (omega=180) = [protein]-peptidylproline (omega=0)</text>
        <dbReference type="Rhea" id="RHEA:16237"/>
        <dbReference type="Rhea" id="RHEA-COMP:10747"/>
        <dbReference type="Rhea" id="RHEA-COMP:10748"/>
        <dbReference type="ChEBI" id="CHEBI:83833"/>
        <dbReference type="ChEBI" id="CHEBI:83834"/>
        <dbReference type="EC" id="5.2.1.8"/>
    </reaction>
</comment>
<gene>
    <name evidence="10" type="ORF">L566_2193</name>
</gene>
<evidence type="ECO:0000256" key="7">
    <source>
        <dbReference type="RuleBase" id="RU363019"/>
    </source>
</evidence>
<evidence type="ECO:0000256" key="8">
    <source>
        <dbReference type="SAM" id="MobiDB-lite"/>
    </source>
</evidence>
<name>A0AAI9IZH8_BORPT</name>
<dbReference type="GO" id="GO:0006457">
    <property type="term" value="P:protein folding"/>
    <property type="evidence" value="ECO:0007669"/>
    <property type="project" value="InterPro"/>
</dbReference>
<keyword evidence="4" id="KW-0963">Cytoplasm</keyword>
<feature type="region of interest" description="Disordered" evidence="8">
    <location>
        <begin position="28"/>
        <end position="51"/>
    </location>
</feature>
<feature type="chain" id="PRO_5042312759" description="Peptidyl-prolyl cis-trans isomerase" evidence="7">
    <location>
        <begin position="29"/>
        <end position="213"/>
    </location>
</feature>
<dbReference type="GO" id="GO:0003755">
    <property type="term" value="F:peptidyl-prolyl cis-trans isomerase activity"/>
    <property type="evidence" value="ECO:0007669"/>
    <property type="project" value="UniProtKB-UniRule"/>
</dbReference>
<evidence type="ECO:0000313" key="11">
    <source>
        <dbReference type="Proteomes" id="UP000018679"/>
    </source>
</evidence>
<evidence type="ECO:0000256" key="5">
    <source>
        <dbReference type="ARBA" id="ARBA00023110"/>
    </source>
</evidence>
<dbReference type="FunFam" id="2.40.100.10:FF:000004">
    <property type="entry name" value="Peptidyl-prolyl cis-trans isomerase"/>
    <property type="match status" value="1"/>
</dbReference>
<dbReference type="InterPro" id="IPR020892">
    <property type="entry name" value="Cyclophilin-type_PPIase_CS"/>
</dbReference>
<proteinExistence type="inferred from homology"/>
<reference evidence="10 11" key="1">
    <citation type="journal article" date="2013" name="Genome Announc.">
        <title>Genome Sequences of 28 Bordetella pertussis U.S. Outbreak Strains Dating from 2010 to 2012.</title>
        <authorList>
            <person name="Harvill E.T."/>
            <person name="Goodfield L.L."/>
            <person name="Ivanov Y."/>
            <person name="Meyer J.A."/>
            <person name="Newth C."/>
            <person name="Cassiday P."/>
            <person name="Tondella M.L."/>
            <person name="Liao P."/>
            <person name="Zimmerman J."/>
            <person name="Meert K."/>
            <person name="Wessel D."/>
            <person name="Berger J."/>
            <person name="Dean J.M."/>
            <person name="Holubkov R."/>
            <person name="Burr J."/>
            <person name="Liu T."/>
            <person name="Brinkac L."/>
            <person name="Kim M."/>
            <person name="Losada L."/>
        </authorList>
    </citation>
    <scope>NUCLEOTIDE SEQUENCE [LARGE SCALE GENOMIC DNA]</scope>
    <source>
        <strain evidence="10 11">CHLA-26</strain>
    </source>
</reference>
<dbReference type="Proteomes" id="UP000018679">
    <property type="component" value="Unassembled WGS sequence"/>
</dbReference>
<evidence type="ECO:0000256" key="3">
    <source>
        <dbReference type="ARBA" id="ARBA00007365"/>
    </source>
</evidence>
<dbReference type="EMBL" id="AXSB02000035">
    <property type="protein sequence ID" value="ETH29920.1"/>
    <property type="molecule type" value="Genomic_DNA"/>
</dbReference>
<protein>
    <recommendedName>
        <fullName evidence="7">Peptidyl-prolyl cis-trans isomerase</fullName>
        <shortName evidence="7">PPIase</shortName>
        <ecNumber evidence="7">5.2.1.8</ecNumber>
    </recommendedName>
</protein>
<comment type="caution">
    <text evidence="10">The sequence shown here is derived from an EMBL/GenBank/DDBJ whole genome shotgun (WGS) entry which is preliminary data.</text>
</comment>
<evidence type="ECO:0000259" key="9">
    <source>
        <dbReference type="PROSITE" id="PS50072"/>
    </source>
</evidence>
<feature type="signal peptide" evidence="7">
    <location>
        <begin position="1"/>
        <end position="28"/>
    </location>
</feature>
<accession>A0AAI9IZH8</accession>